<accession>A0A830HPW0</accession>
<evidence type="ECO:0000313" key="1">
    <source>
        <dbReference type="EMBL" id="GHP08948.1"/>
    </source>
</evidence>
<dbReference type="OrthoDB" id="10254482at2759"/>
<proteinExistence type="predicted"/>
<organism evidence="1 2">
    <name type="scientific">Pycnococcus provasolii</name>
    <dbReference type="NCBI Taxonomy" id="41880"/>
    <lineage>
        <taxon>Eukaryota</taxon>
        <taxon>Viridiplantae</taxon>
        <taxon>Chlorophyta</taxon>
        <taxon>Pseudoscourfieldiophyceae</taxon>
        <taxon>Pseudoscourfieldiales</taxon>
        <taxon>Pycnococcaceae</taxon>
        <taxon>Pycnococcus</taxon>
    </lineage>
</organism>
<comment type="caution">
    <text evidence="1">The sequence shown here is derived from an EMBL/GenBank/DDBJ whole genome shotgun (WGS) entry which is preliminary data.</text>
</comment>
<dbReference type="Proteomes" id="UP000660262">
    <property type="component" value="Unassembled WGS sequence"/>
</dbReference>
<gene>
    <name evidence="1" type="ORF">PPROV_000768500</name>
</gene>
<name>A0A830HPW0_9CHLO</name>
<protein>
    <submittedName>
        <fullName evidence="1">Uncharacterized protein</fullName>
    </submittedName>
</protein>
<reference evidence="1" key="1">
    <citation type="submission" date="2020-10" db="EMBL/GenBank/DDBJ databases">
        <title>Unveiling of a novel bifunctional photoreceptor, Dualchrome1, isolated from a cosmopolitan green alga.</title>
        <authorList>
            <person name="Suzuki S."/>
            <person name="Kawachi M."/>
        </authorList>
    </citation>
    <scope>NUCLEOTIDE SEQUENCE</scope>
    <source>
        <strain evidence="1">NIES 2893</strain>
    </source>
</reference>
<evidence type="ECO:0000313" key="2">
    <source>
        <dbReference type="Proteomes" id="UP000660262"/>
    </source>
</evidence>
<keyword evidence="2" id="KW-1185">Reference proteome</keyword>
<dbReference type="EMBL" id="BNJQ01000023">
    <property type="protein sequence ID" value="GHP08948.1"/>
    <property type="molecule type" value="Genomic_DNA"/>
</dbReference>
<sequence length="212" mass="24743">MQTNPAKEGHNTDVYFEKKWSWISDGDKFSDRLRYADVQKEKKKGFLSGDFKRRDEFSNTIRTEQYRELLSQEADHAKKALEVVASAYDDGELEAGETPQEAKRRMHRQMYDTVFDERDLVPDNTTRDRLHISEEEMQLQKLKKQTQNPTNLSKGRKYGSYRTTNMLIGSTSDTTDYEKPEFARKPIVQNTFYRKMNILFPPSAAAEPAPLK</sequence>
<dbReference type="AlphaFoldDB" id="A0A830HPW0"/>